<evidence type="ECO:0000313" key="2">
    <source>
        <dbReference type="EMBL" id="CAL1588765.1"/>
    </source>
</evidence>
<reference evidence="2 3" key="1">
    <citation type="submission" date="2024-04" db="EMBL/GenBank/DDBJ databases">
        <authorList>
            <person name="Waldvogel A.-M."/>
            <person name="Schoenle A."/>
        </authorList>
    </citation>
    <scope>NUCLEOTIDE SEQUENCE [LARGE SCALE GENOMIC DNA]</scope>
</reference>
<dbReference type="EMBL" id="OZ035840">
    <property type="protein sequence ID" value="CAL1588765.1"/>
    <property type="molecule type" value="Genomic_DNA"/>
</dbReference>
<keyword evidence="1" id="KW-1133">Transmembrane helix</keyword>
<dbReference type="AlphaFoldDB" id="A0AAV2KL24"/>
<gene>
    <name evidence="2" type="ORF">KC01_LOCUS18500</name>
</gene>
<organism evidence="2 3">
    <name type="scientific">Knipowitschia caucasica</name>
    <name type="common">Caucasian dwarf goby</name>
    <name type="synonym">Pomatoschistus caucasicus</name>
    <dbReference type="NCBI Taxonomy" id="637954"/>
    <lineage>
        <taxon>Eukaryota</taxon>
        <taxon>Metazoa</taxon>
        <taxon>Chordata</taxon>
        <taxon>Craniata</taxon>
        <taxon>Vertebrata</taxon>
        <taxon>Euteleostomi</taxon>
        <taxon>Actinopterygii</taxon>
        <taxon>Neopterygii</taxon>
        <taxon>Teleostei</taxon>
        <taxon>Neoteleostei</taxon>
        <taxon>Acanthomorphata</taxon>
        <taxon>Gobiaria</taxon>
        <taxon>Gobiiformes</taxon>
        <taxon>Gobioidei</taxon>
        <taxon>Gobiidae</taxon>
        <taxon>Gobiinae</taxon>
        <taxon>Knipowitschia</taxon>
    </lineage>
</organism>
<protein>
    <recommendedName>
        <fullName evidence="4">Tumor necrosis factor receptor superfamily member 13C</fullName>
    </recommendedName>
</protein>
<evidence type="ECO:0008006" key="4">
    <source>
        <dbReference type="Google" id="ProtNLM"/>
    </source>
</evidence>
<keyword evidence="1" id="KW-0472">Membrane</keyword>
<dbReference type="Proteomes" id="UP001497482">
    <property type="component" value="Chromosome 18"/>
</dbReference>
<evidence type="ECO:0000256" key="1">
    <source>
        <dbReference type="SAM" id="Phobius"/>
    </source>
</evidence>
<name>A0AAV2KL24_KNICA</name>
<keyword evidence="1" id="KW-0812">Transmembrane</keyword>
<accession>A0AAV2KL24</accession>
<proteinExistence type="predicted"/>
<sequence>MSKRICEAGLRWDSLLKECMPLDMRQRRPTTTEPLITALVPQIHTAAVEQTAGVQPALWLLVLLAALGSILTLLLWLFLYRRHSRRLTGEEPAEPEPLKRDPPATNYNLAPCGPCHTGPHTGLHTGCHTGCHTAPVWRSGGGGHSLMEHEDRDWCGLTGSAVTQETVPLPTTKLVTTKTL</sequence>
<feature type="transmembrane region" description="Helical" evidence="1">
    <location>
        <begin position="57"/>
        <end position="79"/>
    </location>
</feature>
<keyword evidence="3" id="KW-1185">Reference proteome</keyword>
<evidence type="ECO:0000313" key="3">
    <source>
        <dbReference type="Proteomes" id="UP001497482"/>
    </source>
</evidence>